<evidence type="ECO:0000256" key="4">
    <source>
        <dbReference type="ARBA" id="ARBA00022448"/>
    </source>
</evidence>
<reference evidence="18" key="1">
    <citation type="journal article" date="2019" name="Int. J. Syst. Evol. Microbiol.">
        <title>The Global Catalogue of Microorganisms (GCM) 10K type strain sequencing project: providing services to taxonomists for standard genome sequencing and annotation.</title>
        <authorList>
            <consortium name="The Broad Institute Genomics Platform"/>
            <consortium name="The Broad Institute Genome Sequencing Center for Infectious Disease"/>
            <person name="Wu L."/>
            <person name="Ma J."/>
        </authorList>
    </citation>
    <scope>NUCLEOTIDE SEQUENCE [LARGE SCALE GENOMIC DNA]</scope>
    <source>
        <strain evidence="18">CGMCC 1.15923</strain>
    </source>
</reference>
<dbReference type="InterPro" id="IPR036280">
    <property type="entry name" value="Multihaem_cyt_sf"/>
</dbReference>
<feature type="transmembrane region" description="Helical" evidence="15">
    <location>
        <begin position="21"/>
        <end position="39"/>
    </location>
</feature>
<sequence>MLTFIKKFWNTLRRPSVHISLGVLTIGGFVAGVIFWGGFNTALEATNTEQFCISCHEMENNVYQELQETIHWSNRSGVRATCPDCHVPHNWTNKIARKMQASKEVWGKVFGTIDTREKFLDKRLELAQHEWARFSANGSLECRNCHDYNSMNWEVMSEKAKRFMKPAAERDQSCIDCHKGIAHHLPEQMTFKDPALDQLEQRAHSLKPSEGEQYYAVKAVTLYLDEQLTQAAGELEAAAPVTLVEKKDDAIKLAVPSWRKTRGFGRVFYEDFGMNITNLVLEKEVAQNEQLVKVLAPAKVDELTGLPWEQVTIELWTEAGALLPEAEDIWSYARDTYRTSCSVCHAQPAEAHFDANTWPGMFAGMVGFTNMDADTQALVLKYLQKHSSDYADGAH</sequence>
<evidence type="ECO:0000256" key="8">
    <source>
        <dbReference type="ARBA" id="ARBA00022692"/>
    </source>
</evidence>
<comment type="caution">
    <text evidence="17">The sequence shown here is derived from an EMBL/GenBank/DDBJ whole genome shotgun (WGS) entry which is preliminary data.</text>
</comment>
<evidence type="ECO:0000256" key="7">
    <source>
        <dbReference type="ARBA" id="ARBA00022617"/>
    </source>
</evidence>
<dbReference type="SUPFAM" id="SSF48695">
    <property type="entry name" value="Multiheme cytochromes"/>
    <property type="match status" value="1"/>
</dbReference>
<dbReference type="PANTHER" id="PTHR30333">
    <property type="entry name" value="CYTOCHROME C-TYPE PROTEIN"/>
    <property type="match status" value="1"/>
</dbReference>
<evidence type="ECO:0000256" key="10">
    <source>
        <dbReference type="ARBA" id="ARBA00022982"/>
    </source>
</evidence>
<gene>
    <name evidence="17" type="ORF">GCM10011502_18760</name>
</gene>
<keyword evidence="4 14" id="KW-0813">Transport</keyword>
<evidence type="ECO:0000256" key="5">
    <source>
        <dbReference type="ARBA" id="ARBA00022475"/>
    </source>
</evidence>
<dbReference type="EMBL" id="BMKE01000014">
    <property type="protein sequence ID" value="GGB45695.1"/>
    <property type="molecule type" value="Genomic_DNA"/>
</dbReference>
<accession>A0ABQ1IPR4</accession>
<evidence type="ECO:0000256" key="11">
    <source>
        <dbReference type="ARBA" id="ARBA00022989"/>
    </source>
</evidence>
<evidence type="ECO:0000256" key="14">
    <source>
        <dbReference type="PIRNR" id="PIRNR000014"/>
    </source>
</evidence>
<keyword evidence="7 14" id="KW-0349">Heme</keyword>
<keyword evidence="10 14" id="KW-0249">Electron transport</keyword>
<keyword evidence="8 15" id="KW-0812">Transmembrane</keyword>
<organism evidence="17 18">
    <name type="scientific">Oceanisphaera marina</name>
    <dbReference type="NCBI Taxonomy" id="2017550"/>
    <lineage>
        <taxon>Bacteria</taxon>
        <taxon>Pseudomonadati</taxon>
        <taxon>Pseudomonadota</taxon>
        <taxon>Gammaproteobacteria</taxon>
        <taxon>Aeromonadales</taxon>
        <taxon>Aeromonadaceae</taxon>
        <taxon>Oceanisphaera</taxon>
    </lineage>
</organism>
<keyword evidence="13 14" id="KW-0472">Membrane</keyword>
<evidence type="ECO:0000313" key="17">
    <source>
        <dbReference type="EMBL" id="GGB45695.1"/>
    </source>
</evidence>
<evidence type="ECO:0000256" key="9">
    <source>
        <dbReference type="ARBA" id="ARBA00022723"/>
    </source>
</evidence>
<keyword evidence="9 14" id="KW-0479">Metal-binding</keyword>
<protein>
    <recommendedName>
        <fullName evidence="14">Cytochrome c-type protein</fullName>
    </recommendedName>
</protein>
<evidence type="ECO:0000256" key="2">
    <source>
        <dbReference type="ARBA" id="ARBA00006417"/>
    </source>
</evidence>
<dbReference type="NCBIfam" id="TIGR02162">
    <property type="entry name" value="torC"/>
    <property type="match status" value="1"/>
</dbReference>
<evidence type="ECO:0000256" key="15">
    <source>
        <dbReference type="SAM" id="Phobius"/>
    </source>
</evidence>
<comment type="similarity">
    <text evidence="2 14">Belongs to the TorC/TorY family.</text>
</comment>
<dbReference type="RefSeq" id="WP_188629862.1">
    <property type="nucleotide sequence ID" value="NZ_BMKE01000014.1"/>
</dbReference>
<keyword evidence="5 14" id="KW-1003">Cell membrane</keyword>
<evidence type="ECO:0000256" key="6">
    <source>
        <dbReference type="ARBA" id="ARBA00022519"/>
    </source>
</evidence>
<feature type="domain" description="NapC/NirT cytochrome c N-terminal" evidence="16">
    <location>
        <begin position="15"/>
        <end position="187"/>
    </location>
</feature>
<dbReference type="Proteomes" id="UP000646152">
    <property type="component" value="Unassembled WGS sequence"/>
</dbReference>
<dbReference type="PANTHER" id="PTHR30333:SF1">
    <property type="entry name" value="CYTOCHROME C-TYPE PROTEIN NAPC"/>
    <property type="match status" value="1"/>
</dbReference>
<dbReference type="InterPro" id="IPR009154">
    <property type="entry name" value="Membr-bd_4haem_cyt_TorC"/>
</dbReference>
<dbReference type="PIRSF" id="PIRSF000014">
    <property type="entry name" value="4_hem_cytch_TorC"/>
    <property type="match status" value="1"/>
</dbReference>
<keyword evidence="6 14" id="KW-0997">Cell inner membrane</keyword>
<evidence type="ECO:0000313" key="18">
    <source>
        <dbReference type="Proteomes" id="UP000646152"/>
    </source>
</evidence>
<dbReference type="InterPro" id="IPR038266">
    <property type="entry name" value="NapC/NirT_cytc_sf"/>
</dbReference>
<evidence type="ECO:0000256" key="13">
    <source>
        <dbReference type="ARBA" id="ARBA00023136"/>
    </source>
</evidence>
<dbReference type="Gene3D" id="1.10.3820.10">
    <property type="entry name" value="Di-heme elbow motif domain"/>
    <property type="match status" value="1"/>
</dbReference>
<comment type="subcellular location">
    <subcellularLocation>
        <location evidence="1">Cell inner membrane</location>
        <topology evidence="1">Single-pass type II membrane protein</topology>
    </subcellularLocation>
</comment>
<proteinExistence type="inferred from homology"/>
<keyword evidence="18" id="KW-1185">Reference proteome</keyword>
<keyword evidence="12 14" id="KW-0408">Iron</keyword>
<keyword evidence="11 15" id="KW-1133">Transmembrane helix</keyword>
<dbReference type="InterPro" id="IPR005126">
    <property type="entry name" value="NapC/NirT_cyt_c_N"/>
</dbReference>
<dbReference type="InterPro" id="IPR051174">
    <property type="entry name" value="Cytochrome_c-type_ET"/>
</dbReference>
<dbReference type="Pfam" id="PF03264">
    <property type="entry name" value="Cytochrom_NNT"/>
    <property type="match status" value="1"/>
</dbReference>
<evidence type="ECO:0000259" key="16">
    <source>
        <dbReference type="Pfam" id="PF03264"/>
    </source>
</evidence>
<evidence type="ECO:0000256" key="3">
    <source>
        <dbReference type="ARBA" id="ARBA00007395"/>
    </source>
</evidence>
<evidence type="ECO:0000256" key="1">
    <source>
        <dbReference type="ARBA" id="ARBA00004249"/>
    </source>
</evidence>
<name>A0ABQ1IPR4_9GAMM</name>
<comment type="similarity">
    <text evidence="3">Belongs to the NapC/NirT/NrfH family.</text>
</comment>
<evidence type="ECO:0000256" key="12">
    <source>
        <dbReference type="ARBA" id="ARBA00023004"/>
    </source>
</evidence>